<evidence type="ECO:0000313" key="7">
    <source>
        <dbReference type="Proteomes" id="UP001138757"/>
    </source>
</evidence>
<organism evidence="6 7">
    <name type="scientific">Sphingobium nicotianae</name>
    <dbReference type="NCBI Taxonomy" id="2782607"/>
    <lineage>
        <taxon>Bacteria</taxon>
        <taxon>Pseudomonadati</taxon>
        <taxon>Pseudomonadota</taxon>
        <taxon>Alphaproteobacteria</taxon>
        <taxon>Sphingomonadales</taxon>
        <taxon>Sphingomonadaceae</taxon>
        <taxon>Sphingobium</taxon>
    </lineage>
</organism>
<feature type="binding site" evidence="4">
    <location>
        <position position="349"/>
    </location>
    <ligand>
        <name>substrate</name>
    </ligand>
</feature>
<dbReference type="SUPFAM" id="SSF51905">
    <property type="entry name" value="FAD/NAD(P)-binding domain"/>
    <property type="match status" value="1"/>
</dbReference>
<dbReference type="Gene3D" id="3.90.660.10">
    <property type="match status" value="2"/>
</dbReference>
<feature type="domain" description="Amine oxidase" evidence="5">
    <location>
        <begin position="31"/>
        <end position="447"/>
    </location>
</feature>
<dbReference type="Gene3D" id="3.50.50.60">
    <property type="entry name" value="FAD/NAD(P)-binding domain"/>
    <property type="match status" value="2"/>
</dbReference>
<dbReference type="AlphaFoldDB" id="A0A9X1D9U3"/>
<dbReference type="PANTHER" id="PTHR43563:SF1">
    <property type="entry name" value="AMINE OXIDASE [FLAVIN-CONTAINING] B"/>
    <property type="match status" value="1"/>
</dbReference>
<evidence type="ECO:0000259" key="5">
    <source>
        <dbReference type="Pfam" id="PF01593"/>
    </source>
</evidence>
<comment type="similarity">
    <text evidence="2">Belongs to the flavin monoamine oxidase family.</text>
</comment>
<name>A0A9X1D9U3_9SPHN</name>
<evidence type="ECO:0000256" key="3">
    <source>
        <dbReference type="ARBA" id="ARBA00023002"/>
    </source>
</evidence>
<dbReference type="InterPro" id="IPR036188">
    <property type="entry name" value="FAD/NAD-bd_sf"/>
</dbReference>
<dbReference type="Proteomes" id="UP001138757">
    <property type="component" value="Unassembled WGS sequence"/>
</dbReference>
<dbReference type="PRINTS" id="PR00757">
    <property type="entry name" value="AMINEOXDASEF"/>
</dbReference>
<dbReference type="InterPro" id="IPR001613">
    <property type="entry name" value="Flavin_amine_oxidase"/>
</dbReference>
<dbReference type="EMBL" id="JAHGAW010000002">
    <property type="protein sequence ID" value="MBT2186037.1"/>
    <property type="molecule type" value="Genomic_DNA"/>
</dbReference>
<dbReference type="InterPro" id="IPR002937">
    <property type="entry name" value="Amino_oxidase"/>
</dbReference>
<reference evidence="6" key="1">
    <citation type="submission" date="2021-05" db="EMBL/GenBank/DDBJ databases">
        <title>Genome of Sphingobium sp. strain.</title>
        <authorList>
            <person name="Fan R."/>
        </authorList>
    </citation>
    <scope>NUCLEOTIDE SEQUENCE</scope>
    <source>
        <strain evidence="6">H33</strain>
    </source>
</reference>
<keyword evidence="7" id="KW-1185">Reference proteome</keyword>
<evidence type="ECO:0000256" key="1">
    <source>
        <dbReference type="ARBA" id="ARBA00001974"/>
    </source>
</evidence>
<gene>
    <name evidence="6" type="ORF">KK488_03675</name>
</gene>
<dbReference type="Pfam" id="PF01593">
    <property type="entry name" value="Amino_oxidase"/>
    <property type="match status" value="1"/>
</dbReference>
<comment type="cofactor">
    <cofactor evidence="1">
        <name>FAD</name>
        <dbReference type="ChEBI" id="CHEBI:57692"/>
    </cofactor>
</comment>
<evidence type="ECO:0000313" key="6">
    <source>
        <dbReference type="EMBL" id="MBT2186037.1"/>
    </source>
</evidence>
<evidence type="ECO:0000256" key="2">
    <source>
        <dbReference type="ARBA" id="ARBA00005995"/>
    </source>
</evidence>
<dbReference type="InterPro" id="IPR050703">
    <property type="entry name" value="Flavin_MAO"/>
</dbReference>
<dbReference type="PANTHER" id="PTHR43563">
    <property type="entry name" value="AMINE OXIDASE"/>
    <property type="match status" value="1"/>
</dbReference>
<accession>A0A9X1D9U3</accession>
<keyword evidence="3" id="KW-0560">Oxidoreductase</keyword>
<feature type="binding site" evidence="4">
    <location>
        <begin position="51"/>
        <end position="52"/>
    </location>
    <ligand>
        <name>FAD</name>
        <dbReference type="ChEBI" id="CHEBI:57692"/>
    </ligand>
</feature>
<dbReference type="GO" id="GO:0016491">
    <property type="term" value="F:oxidoreductase activity"/>
    <property type="evidence" value="ECO:0007669"/>
    <property type="project" value="UniProtKB-KW"/>
</dbReference>
<evidence type="ECO:0000256" key="4">
    <source>
        <dbReference type="PIRSR" id="PIRSR601613-1"/>
    </source>
</evidence>
<comment type="caution">
    <text evidence="6">The sequence shown here is derived from an EMBL/GenBank/DDBJ whole genome shotgun (WGS) entry which is preliminary data.</text>
</comment>
<protein>
    <submittedName>
        <fullName evidence="6">FAD-dependent oxidoreductase</fullName>
    </submittedName>
</protein>
<proteinExistence type="inferred from homology"/>
<feature type="binding site" evidence="4">
    <location>
        <position position="250"/>
    </location>
    <ligand>
        <name>FAD</name>
        <dbReference type="ChEBI" id="CHEBI:57692"/>
    </ligand>
</feature>
<sequence length="456" mass="49666">MLYITAIAGVFVNSNRGVCFMYDVVVIGGGFAGVRAARDLGKSGRAVLLLEAHDRLGGRTWTGQFPQTDVQIEIGANVVVPEYQPEWRNEIDRYGLELISPPPPNPADPVEYRTLVQGEYKDHFPLPLYEVGEAERALYVLRDAAARIDPTKPLEDQDLADLDVSLAAFFEANKIAPATGELLGAYATGLAGARPDEISTLHVLEWIRGYGTNPAFFFYGLRNSLARGTGGAIEKMVEDGGFEVRLEAPVAAVTEADDAVTVTVMSGEAITARTAIVAVPTNVLDRIAFTPPLSAEQQEALAQKHPGREFKGWMLVKPLSRPVSCFGMSTFQILRTTRRLPEGDLLLGFGCNGVVDDVDLTDHASVQNAIRRHVPEAELIRYVAHDWVADEWINGSPRVHPPGTGQSFAGIMEKHHGRVSFAGSDLSRHFNAWIEGALWTGRVAAERAEQILAGND</sequence>